<evidence type="ECO:0000256" key="3">
    <source>
        <dbReference type="ARBA" id="ARBA00022801"/>
    </source>
</evidence>
<dbReference type="InterPro" id="IPR050309">
    <property type="entry name" value="Type-B_Carboxylest/Lipase"/>
</dbReference>
<organism evidence="7 8">
    <name type="scientific">Nezara viridula</name>
    <name type="common">Southern green stink bug</name>
    <name type="synonym">Cimex viridulus</name>
    <dbReference type="NCBI Taxonomy" id="85310"/>
    <lineage>
        <taxon>Eukaryota</taxon>
        <taxon>Metazoa</taxon>
        <taxon>Ecdysozoa</taxon>
        <taxon>Arthropoda</taxon>
        <taxon>Hexapoda</taxon>
        <taxon>Insecta</taxon>
        <taxon>Pterygota</taxon>
        <taxon>Neoptera</taxon>
        <taxon>Paraneoptera</taxon>
        <taxon>Hemiptera</taxon>
        <taxon>Heteroptera</taxon>
        <taxon>Panheteroptera</taxon>
        <taxon>Pentatomomorpha</taxon>
        <taxon>Pentatomoidea</taxon>
        <taxon>Pentatomidae</taxon>
        <taxon>Pentatominae</taxon>
        <taxon>Nezara</taxon>
    </lineage>
</organism>
<dbReference type="InterPro" id="IPR019826">
    <property type="entry name" value="Carboxylesterase_B_AS"/>
</dbReference>
<keyword evidence="2" id="KW-0719">Serine esterase</keyword>
<dbReference type="SUPFAM" id="SSF53474">
    <property type="entry name" value="alpha/beta-Hydrolases"/>
    <property type="match status" value="1"/>
</dbReference>
<dbReference type="PROSITE" id="PS00122">
    <property type="entry name" value="CARBOXYLESTERASE_B_1"/>
    <property type="match status" value="1"/>
</dbReference>
<evidence type="ECO:0000259" key="6">
    <source>
        <dbReference type="Pfam" id="PF00135"/>
    </source>
</evidence>
<evidence type="ECO:0000313" key="8">
    <source>
        <dbReference type="Proteomes" id="UP001152798"/>
    </source>
</evidence>
<feature type="domain" description="Carboxylesterase type B" evidence="6">
    <location>
        <begin position="19"/>
        <end position="505"/>
    </location>
</feature>
<protein>
    <recommendedName>
        <fullName evidence="5">Carboxylic ester hydrolase</fullName>
        <ecNumber evidence="5">3.1.1.-</ecNumber>
    </recommendedName>
</protein>
<keyword evidence="3 5" id="KW-0378">Hydrolase</keyword>
<dbReference type="EC" id="3.1.1.-" evidence="5"/>
<dbReference type="EMBL" id="OV725083">
    <property type="protein sequence ID" value="CAH1407434.1"/>
    <property type="molecule type" value="Genomic_DNA"/>
</dbReference>
<dbReference type="InterPro" id="IPR029058">
    <property type="entry name" value="AB_hydrolase_fold"/>
</dbReference>
<dbReference type="Pfam" id="PF00135">
    <property type="entry name" value="COesterase"/>
    <property type="match status" value="1"/>
</dbReference>
<evidence type="ECO:0000256" key="5">
    <source>
        <dbReference type="RuleBase" id="RU361235"/>
    </source>
</evidence>
<keyword evidence="4" id="KW-0325">Glycoprotein</keyword>
<sequence>MLATVLCVAALGHLVLGENPQVTTSYGTMKGQFLKSRDGREFSSFTRIPYAKPPVGERRFLISEKADNWTGILDATLSTPSCYQPNQFQSDTPFMGQEDCLFLNVFTPNVTGKLPVIFSIHGGGFMTGSVAYFSKAKFFMDEDVVFVAPNYRLGTLGFLSLEDNVISGNMGLKDQALALEWVSKEIAAFGGDPNMITVIGESAGGVSSNIICSVPRTNGLIKGCVSQSGDAWSPWNYQKPGVPKERALRLVKAVGCAEDKDRLKCLQSKPIELVGNMAFLSNGTVGLSIVSPVLESASAPNALLTAWPPAMAHNYPWIVGVCQDDGLLFTYEYEYKMKSQQEIDQFIQDFNKTAIRELKLEKPTNEIQKIRERFFTNVEPLRAIRNFFSEYMFVYPALKGLNKQPGPTYFYKFNYTGGPQFPFVADVPEIGVGHAAEMPYFFEVPLKFPSGWPHAADTALSKQLVKMWANFATDQKPSSQGMVQWSQFDGKYFLDIQNSGVTLREFAQYQEMLDFWKTIFPDQPSKSSTSQSSLLFIAALSIFAVYKGLFI</sequence>
<dbReference type="Proteomes" id="UP001152798">
    <property type="component" value="Chromosome 7"/>
</dbReference>
<dbReference type="PROSITE" id="PS00941">
    <property type="entry name" value="CARBOXYLESTERASE_B_2"/>
    <property type="match status" value="1"/>
</dbReference>
<reference evidence="7" key="1">
    <citation type="submission" date="2022-01" db="EMBL/GenBank/DDBJ databases">
        <authorList>
            <person name="King R."/>
        </authorList>
    </citation>
    <scope>NUCLEOTIDE SEQUENCE</scope>
</reference>
<evidence type="ECO:0000313" key="7">
    <source>
        <dbReference type="EMBL" id="CAH1407434.1"/>
    </source>
</evidence>
<evidence type="ECO:0000256" key="4">
    <source>
        <dbReference type="ARBA" id="ARBA00023180"/>
    </source>
</evidence>
<dbReference type="InterPro" id="IPR019819">
    <property type="entry name" value="Carboxylesterase_B_CS"/>
</dbReference>
<dbReference type="GO" id="GO:0052689">
    <property type="term" value="F:carboxylic ester hydrolase activity"/>
    <property type="evidence" value="ECO:0007669"/>
    <property type="project" value="UniProtKB-KW"/>
</dbReference>
<dbReference type="OrthoDB" id="408631at2759"/>
<keyword evidence="5" id="KW-0732">Signal</keyword>
<evidence type="ECO:0000256" key="2">
    <source>
        <dbReference type="ARBA" id="ARBA00022487"/>
    </source>
</evidence>
<dbReference type="PANTHER" id="PTHR11559">
    <property type="entry name" value="CARBOXYLESTERASE"/>
    <property type="match status" value="1"/>
</dbReference>
<accession>A0A9P0HSM7</accession>
<feature type="chain" id="PRO_5040545222" description="Carboxylic ester hydrolase" evidence="5">
    <location>
        <begin position="18"/>
        <end position="551"/>
    </location>
</feature>
<evidence type="ECO:0000256" key="1">
    <source>
        <dbReference type="ARBA" id="ARBA00005964"/>
    </source>
</evidence>
<gene>
    <name evidence="7" type="ORF">NEZAVI_LOCUS15150</name>
</gene>
<dbReference type="AlphaFoldDB" id="A0A9P0HSM7"/>
<dbReference type="InterPro" id="IPR002018">
    <property type="entry name" value="CarbesteraseB"/>
</dbReference>
<keyword evidence="8" id="KW-1185">Reference proteome</keyword>
<comment type="similarity">
    <text evidence="1 5">Belongs to the type-B carboxylesterase/lipase family.</text>
</comment>
<dbReference type="Gene3D" id="3.40.50.1820">
    <property type="entry name" value="alpha/beta hydrolase"/>
    <property type="match status" value="1"/>
</dbReference>
<name>A0A9P0HSM7_NEZVI</name>
<proteinExistence type="inferred from homology"/>
<feature type="signal peptide" evidence="5">
    <location>
        <begin position="1"/>
        <end position="17"/>
    </location>
</feature>